<reference evidence="1 2" key="1">
    <citation type="submission" date="2023-06" db="EMBL/GenBank/DDBJ databases">
        <title>Draft genome sequence of Novosphingobium sp. strain IK01.</title>
        <authorList>
            <person name="Hatamoto M."/>
            <person name="Ikarashi T."/>
            <person name="Yamaguchi T."/>
        </authorList>
    </citation>
    <scope>NUCLEOTIDE SEQUENCE [LARGE SCALE GENOMIC DNA]</scope>
    <source>
        <strain evidence="1 2">IK01</strain>
    </source>
</reference>
<keyword evidence="2" id="KW-1185">Reference proteome</keyword>
<dbReference type="SUPFAM" id="SSF53448">
    <property type="entry name" value="Nucleotide-diphospho-sugar transferases"/>
    <property type="match status" value="1"/>
</dbReference>
<sequence length="289" mass="31187">MLRIHVAIATVGRAALARKTIDLLAGQSRRPDGVLVVGAAEADIAGLADSPLHPEVALAARGLCRQRNRALELLAGRCDVVIFFDDDFVPSPDYLAAVEAIFEGQADVAGITGNLVGDGVRHGGFGIAQAQAMIAARTLQLDPAIIPREALYGCNMALRMADVGDLRFDEALPLYGWQEDIDFTMRLARRGRLVSTGLVSGVHLGVKGGRTSGLRLGYSQVANIVYLLRKGTMPRALARKLLWRNLASNVLRAGFPEPHVDRLGRLRGNAMALVDLVRGRIDPRRIESM</sequence>
<dbReference type="Proteomes" id="UP001187221">
    <property type="component" value="Unassembled WGS sequence"/>
</dbReference>
<dbReference type="Gene3D" id="3.90.550.10">
    <property type="entry name" value="Spore Coat Polysaccharide Biosynthesis Protein SpsA, Chain A"/>
    <property type="match status" value="1"/>
</dbReference>
<organism evidence="1 2">
    <name type="scientific">Novosphingobium pituita</name>
    <dbReference type="NCBI Taxonomy" id="3056842"/>
    <lineage>
        <taxon>Bacteria</taxon>
        <taxon>Pseudomonadati</taxon>
        <taxon>Pseudomonadota</taxon>
        <taxon>Alphaproteobacteria</taxon>
        <taxon>Sphingomonadales</taxon>
        <taxon>Sphingomonadaceae</taxon>
        <taxon>Novosphingobium</taxon>
    </lineage>
</organism>
<dbReference type="InterPro" id="IPR029044">
    <property type="entry name" value="Nucleotide-diphossugar_trans"/>
</dbReference>
<accession>A0ABQ6PAF4</accession>
<gene>
    <name evidence="1" type="ORF">NUTIK01_30150</name>
</gene>
<protein>
    <submittedName>
        <fullName evidence="1">Glycosyltransferase</fullName>
    </submittedName>
</protein>
<evidence type="ECO:0000313" key="2">
    <source>
        <dbReference type="Proteomes" id="UP001187221"/>
    </source>
</evidence>
<proteinExistence type="predicted"/>
<dbReference type="EMBL" id="BTFW01000001">
    <property type="protein sequence ID" value="GMM62238.1"/>
    <property type="molecule type" value="Genomic_DNA"/>
</dbReference>
<dbReference type="RefSeq" id="WP_317975838.1">
    <property type="nucleotide sequence ID" value="NZ_BTFW01000001.1"/>
</dbReference>
<name>A0ABQ6PAF4_9SPHN</name>
<dbReference type="CDD" id="cd00761">
    <property type="entry name" value="Glyco_tranf_GTA_type"/>
    <property type="match status" value="1"/>
</dbReference>
<evidence type="ECO:0000313" key="1">
    <source>
        <dbReference type="EMBL" id="GMM62238.1"/>
    </source>
</evidence>
<comment type="caution">
    <text evidence="1">The sequence shown here is derived from an EMBL/GenBank/DDBJ whole genome shotgun (WGS) entry which is preliminary data.</text>
</comment>